<dbReference type="AlphaFoldDB" id="A0A8H6XX73"/>
<keyword evidence="2" id="KW-0812">Transmembrane</keyword>
<feature type="region of interest" description="Disordered" evidence="1">
    <location>
        <begin position="370"/>
        <end position="396"/>
    </location>
</feature>
<keyword evidence="3" id="KW-0378">Hydrolase</keyword>
<dbReference type="PANTHER" id="PTHR47791">
    <property type="entry name" value="MEIOTICALLY UP-REGULATED GENE 191 PROTEIN"/>
    <property type="match status" value="1"/>
</dbReference>
<evidence type="ECO:0000256" key="1">
    <source>
        <dbReference type="SAM" id="MobiDB-lite"/>
    </source>
</evidence>
<dbReference type="OrthoDB" id="3068171at2759"/>
<dbReference type="SUPFAM" id="SSF48208">
    <property type="entry name" value="Six-hairpin glycosidases"/>
    <property type="match status" value="1"/>
</dbReference>
<reference evidence="3" key="1">
    <citation type="submission" date="2020-05" db="EMBL/GenBank/DDBJ databases">
        <title>Mycena genomes resolve the evolution of fungal bioluminescence.</title>
        <authorList>
            <person name="Tsai I.J."/>
        </authorList>
    </citation>
    <scope>NUCLEOTIDE SEQUENCE</scope>
    <source>
        <strain evidence="3">CCC161011</strain>
    </source>
</reference>
<feature type="region of interest" description="Disordered" evidence="1">
    <location>
        <begin position="471"/>
        <end position="497"/>
    </location>
</feature>
<dbReference type="EMBL" id="JACAZI010000010">
    <property type="protein sequence ID" value="KAF7349905.1"/>
    <property type="molecule type" value="Genomic_DNA"/>
</dbReference>
<evidence type="ECO:0000256" key="2">
    <source>
        <dbReference type="SAM" id="Phobius"/>
    </source>
</evidence>
<gene>
    <name evidence="3" type="ORF">MVEN_01291200</name>
</gene>
<dbReference type="GO" id="GO:0005975">
    <property type="term" value="P:carbohydrate metabolic process"/>
    <property type="evidence" value="ECO:0007669"/>
    <property type="project" value="InterPro"/>
</dbReference>
<evidence type="ECO:0000313" key="3">
    <source>
        <dbReference type="EMBL" id="KAF7349905.1"/>
    </source>
</evidence>
<dbReference type="Gene3D" id="1.50.10.20">
    <property type="match status" value="1"/>
</dbReference>
<dbReference type="Proteomes" id="UP000620124">
    <property type="component" value="Unassembled WGS sequence"/>
</dbReference>
<keyword evidence="2" id="KW-1133">Transmembrane helix</keyword>
<feature type="transmembrane region" description="Helical" evidence="2">
    <location>
        <begin position="402"/>
        <end position="423"/>
    </location>
</feature>
<proteinExistence type="predicted"/>
<sequence length="529" mass="57219">MSPNIAQELGMKFEQRPNITISLEDRLNIADAAIETAINKLGPDAQFDGKDSGYTGHLYSQMAAFDTASNQTKYKDTLKEYFLRTPNRSSNFSNTLFHVQFPLSTSHSAYGHAGAIAYAAYKDQVFLDYAIQSWWFGQTYTLTSQQVAAGRTDIKNFTIQSQCQELTMSTDLDSAELNTLSTGNFLVLSALLAEATSNPMYLQAAIDSANFVADHLLNGVHQIQDSVSADVCRNDSFQASYNAGLVIEGLSILHQVTGDAAMLTMLNDIVNATIPNPAWQQSNGVLKSGDLYLPRGLTTLYARKVTPDFQDDIGHYIAVQFNAATDLAMANGTNIYGKSWAGPPNSAFDPHSQVNALEALISAISLPNDPGSESPALPTPFSAPTESGSAPSLPQHSSNKSVIIGIVLGAVALMGVAMGVWAIGRPGRRSKSTSIGVSRVSPFGIWYNSRRRGKLSKDALDEAPAPVAVPRAAKKATVPRRVPPVAPAQNSTPFQPHVNLPTEELVRILNERLQERDWDEGEALPEYPV</sequence>
<keyword evidence="4" id="KW-1185">Reference proteome</keyword>
<protein>
    <submittedName>
        <fullName evidence="3">Glycoside hydrolase family 76 protein</fullName>
    </submittedName>
</protein>
<dbReference type="InterPro" id="IPR053169">
    <property type="entry name" value="MUG_Protein"/>
</dbReference>
<accession>A0A8H6XX73</accession>
<name>A0A8H6XX73_9AGAR</name>
<dbReference type="Pfam" id="PF03663">
    <property type="entry name" value="Glyco_hydro_76"/>
    <property type="match status" value="1"/>
</dbReference>
<dbReference type="GO" id="GO:0016787">
    <property type="term" value="F:hydrolase activity"/>
    <property type="evidence" value="ECO:0007669"/>
    <property type="project" value="UniProtKB-KW"/>
</dbReference>
<evidence type="ECO:0000313" key="4">
    <source>
        <dbReference type="Proteomes" id="UP000620124"/>
    </source>
</evidence>
<dbReference type="PANTHER" id="PTHR47791:SF3">
    <property type="entry name" value="MEIOTICALLY UP-REGULATED GENE 191 PROTEIN"/>
    <property type="match status" value="1"/>
</dbReference>
<comment type="caution">
    <text evidence="3">The sequence shown here is derived from an EMBL/GenBank/DDBJ whole genome shotgun (WGS) entry which is preliminary data.</text>
</comment>
<feature type="compositionally biased region" description="Polar residues" evidence="1">
    <location>
        <begin position="382"/>
        <end position="396"/>
    </location>
</feature>
<organism evidence="3 4">
    <name type="scientific">Mycena venus</name>
    <dbReference type="NCBI Taxonomy" id="2733690"/>
    <lineage>
        <taxon>Eukaryota</taxon>
        <taxon>Fungi</taxon>
        <taxon>Dikarya</taxon>
        <taxon>Basidiomycota</taxon>
        <taxon>Agaricomycotina</taxon>
        <taxon>Agaricomycetes</taxon>
        <taxon>Agaricomycetidae</taxon>
        <taxon>Agaricales</taxon>
        <taxon>Marasmiineae</taxon>
        <taxon>Mycenaceae</taxon>
        <taxon>Mycena</taxon>
    </lineage>
</organism>
<dbReference type="InterPro" id="IPR008928">
    <property type="entry name" value="6-hairpin_glycosidase_sf"/>
</dbReference>
<keyword evidence="2" id="KW-0472">Membrane</keyword>
<dbReference type="InterPro" id="IPR005198">
    <property type="entry name" value="Glyco_hydro_76"/>
</dbReference>